<keyword evidence="1" id="KW-0645">Protease</keyword>
<dbReference type="PANTHER" id="PTHR10201">
    <property type="entry name" value="MATRIX METALLOPROTEINASE"/>
    <property type="match status" value="1"/>
</dbReference>
<keyword evidence="3" id="KW-1185">Reference proteome</keyword>
<dbReference type="Gene3D" id="3.40.390.10">
    <property type="entry name" value="Collagenase (Catalytic Domain)"/>
    <property type="match status" value="1"/>
</dbReference>
<protein>
    <submittedName>
        <fullName evidence="2">Uncharacterized protein</fullName>
    </submittedName>
</protein>
<sequence length="127" mass="13779">MEILPPTQEIPPSAWSEARSWLEAFGYVAPNVELTARDIASAPKPAQAFGNMPIIGEYDEATRKLFVGERCGNRDVDAPVAGPPGPPTRTDCRDIIRASFYAWSAVAPFTFTEDASGGPVDILIRWG</sequence>
<accession>A0AAJ0HAJ4</accession>
<dbReference type="InterPro" id="IPR024079">
    <property type="entry name" value="MetalloPept_cat_dom_sf"/>
</dbReference>
<dbReference type="AlphaFoldDB" id="A0AAJ0HAJ4"/>
<keyword evidence="1" id="KW-0378">Hydrolase</keyword>
<dbReference type="SUPFAM" id="SSF47090">
    <property type="entry name" value="PGBD-like"/>
    <property type="match status" value="1"/>
</dbReference>
<gene>
    <name evidence="2" type="ORF">B0T25DRAFT_571207</name>
</gene>
<organism evidence="2 3">
    <name type="scientific">Lasiosphaeria hispida</name>
    <dbReference type="NCBI Taxonomy" id="260671"/>
    <lineage>
        <taxon>Eukaryota</taxon>
        <taxon>Fungi</taxon>
        <taxon>Dikarya</taxon>
        <taxon>Ascomycota</taxon>
        <taxon>Pezizomycotina</taxon>
        <taxon>Sordariomycetes</taxon>
        <taxon>Sordariomycetidae</taxon>
        <taxon>Sordariales</taxon>
        <taxon>Lasiosphaeriaceae</taxon>
        <taxon>Lasiosphaeria</taxon>
    </lineage>
</organism>
<evidence type="ECO:0000256" key="1">
    <source>
        <dbReference type="ARBA" id="ARBA00023049"/>
    </source>
</evidence>
<comment type="caution">
    <text evidence="2">The sequence shown here is derived from an EMBL/GenBank/DDBJ whole genome shotgun (WGS) entry which is preliminary data.</text>
</comment>
<reference evidence="2" key="2">
    <citation type="submission" date="2023-06" db="EMBL/GenBank/DDBJ databases">
        <authorList>
            <consortium name="Lawrence Berkeley National Laboratory"/>
            <person name="Haridas S."/>
            <person name="Hensen N."/>
            <person name="Bonometti L."/>
            <person name="Westerberg I."/>
            <person name="Brannstrom I.O."/>
            <person name="Guillou S."/>
            <person name="Cros-Aarteil S."/>
            <person name="Calhoun S."/>
            <person name="Kuo A."/>
            <person name="Mondo S."/>
            <person name="Pangilinan J."/>
            <person name="Riley R."/>
            <person name="Labutti K."/>
            <person name="Andreopoulos B."/>
            <person name="Lipzen A."/>
            <person name="Chen C."/>
            <person name="Yanf M."/>
            <person name="Daum C."/>
            <person name="Ng V."/>
            <person name="Clum A."/>
            <person name="Steindorff A."/>
            <person name="Ohm R."/>
            <person name="Martin F."/>
            <person name="Silar P."/>
            <person name="Natvig D."/>
            <person name="Lalanne C."/>
            <person name="Gautier V."/>
            <person name="Ament-Velasquez S.L."/>
            <person name="Kruys A."/>
            <person name="Hutchinson M.I."/>
            <person name="Powell A.J."/>
            <person name="Barry K."/>
            <person name="Miller A.N."/>
            <person name="Grigoriev I.V."/>
            <person name="Debuchy R."/>
            <person name="Gladieux P."/>
            <person name="Thoren M.H."/>
            <person name="Johannesson H."/>
        </authorList>
    </citation>
    <scope>NUCLEOTIDE SEQUENCE</scope>
    <source>
        <strain evidence="2">CBS 955.72</strain>
    </source>
</reference>
<keyword evidence="1" id="KW-0482">Metalloprotease</keyword>
<name>A0AAJ0HAJ4_9PEZI</name>
<dbReference type="InterPro" id="IPR036365">
    <property type="entry name" value="PGBD-like_sf"/>
</dbReference>
<reference evidence="2" key="1">
    <citation type="journal article" date="2023" name="Mol. Phylogenet. Evol.">
        <title>Genome-scale phylogeny and comparative genomics of the fungal order Sordariales.</title>
        <authorList>
            <person name="Hensen N."/>
            <person name="Bonometti L."/>
            <person name="Westerberg I."/>
            <person name="Brannstrom I.O."/>
            <person name="Guillou S."/>
            <person name="Cros-Aarteil S."/>
            <person name="Calhoun S."/>
            <person name="Haridas S."/>
            <person name="Kuo A."/>
            <person name="Mondo S."/>
            <person name="Pangilinan J."/>
            <person name="Riley R."/>
            <person name="LaButti K."/>
            <person name="Andreopoulos B."/>
            <person name="Lipzen A."/>
            <person name="Chen C."/>
            <person name="Yan M."/>
            <person name="Daum C."/>
            <person name="Ng V."/>
            <person name="Clum A."/>
            <person name="Steindorff A."/>
            <person name="Ohm R.A."/>
            <person name="Martin F."/>
            <person name="Silar P."/>
            <person name="Natvig D.O."/>
            <person name="Lalanne C."/>
            <person name="Gautier V."/>
            <person name="Ament-Velasquez S.L."/>
            <person name="Kruys A."/>
            <person name="Hutchinson M.I."/>
            <person name="Powell A.J."/>
            <person name="Barry K."/>
            <person name="Miller A.N."/>
            <person name="Grigoriev I.V."/>
            <person name="Debuchy R."/>
            <person name="Gladieux P."/>
            <person name="Hiltunen Thoren M."/>
            <person name="Johannesson H."/>
        </authorList>
    </citation>
    <scope>NUCLEOTIDE SEQUENCE</scope>
    <source>
        <strain evidence="2">CBS 955.72</strain>
    </source>
</reference>
<dbReference type="PANTHER" id="PTHR10201:SF323">
    <property type="entry name" value="MATRIX METALLOPROTEINASE-21"/>
    <property type="match status" value="1"/>
</dbReference>
<dbReference type="EMBL" id="JAUIQD010000006">
    <property type="protein sequence ID" value="KAK3346042.1"/>
    <property type="molecule type" value="Genomic_DNA"/>
</dbReference>
<dbReference type="SUPFAM" id="SSF55486">
    <property type="entry name" value="Metalloproteases ('zincins'), catalytic domain"/>
    <property type="match status" value="1"/>
</dbReference>
<dbReference type="Proteomes" id="UP001275084">
    <property type="component" value="Unassembled WGS sequence"/>
</dbReference>
<dbReference type="GO" id="GO:0008237">
    <property type="term" value="F:metallopeptidase activity"/>
    <property type="evidence" value="ECO:0007669"/>
    <property type="project" value="UniProtKB-KW"/>
</dbReference>
<evidence type="ECO:0000313" key="2">
    <source>
        <dbReference type="EMBL" id="KAK3346042.1"/>
    </source>
</evidence>
<proteinExistence type="predicted"/>
<evidence type="ECO:0000313" key="3">
    <source>
        <dbReference type="Proteomes" id="UP001275084"/>
    </source>
</evidence>